<proteinExistence type="predicted"/>
<evidence type="ECO:0000313" key="2">
    <source>
        <dbReference type="EMBL" id="RCW65332.1"/>
    </source>
</evidence>
<evidence type="ECO:0008006" key="4">
    <source>
        <dbReference type="Google" id="ProtNLM"/>
    </source>
</evidence>
<keyword evidence="1" id="KW-1133">Transmembrane helix</keyword>
<comment type="caution">
    <text evidence="2">The sequence shown here is derived from an EMBL/GenBank/DDBJ whole genome shotgun (WGS) entry which is preliminary data.</text>
</comment>
<keyword evidence="3" id="KW-1185">Reference proteome</keyword>
<sequence length="405" mass="46871">MEFNNKKWMKGYVTVKIEGIHAFSFIKQCSLQNIPMWNVKMISENSYQAEILHRDISTLRKLRIGRKCKLKFLGKWGLPFIIINFFQRKAFLFSIVMAILIVFILSNIIWKIEIKGVNEDLNRKMRSILEENNVEVGRFHWTSLSNEQLKAKILHEVPDLMWVEISKQGTQINIQAVEKSNEKTEKDNGKGDMVASKDGVIVDLFVEKGKPVVRVNDTVQKGDLLISSDYTFSNDQENEEEDKNKKSKSITKGEIIAKVWYKSIIEVPLSSKFSTLTGKVYSKYYLGVGNKRLPIWNFNNSKFDDYQIEEVVKNFYFLNWKIPVTFSTFNVNEVKQKSIQYTKNEAKKLGMKEARRKLEMALPNGSKIETEKVLHESADSGKVKLTLYFTVLENIAIKQPLPQGD</sequence>
<dbReference type="PIRSF" id="PIRSF029895">
    <property type="entry name" value="SpoIV"/>
    <property type="match status" value="1"/>
</dbReference>
<feature type="transmembrane region" description="Helical" evidence="1">
    <location>
        <begin position="90"/>
        <end position="110"/>
    </location>
</feature>
<organism evidence="2 3">
    <name type="scientific">Saliterribacillus persicus</name>
    <dbReference type="NCBI Taxonomy" id="930114"/>
    <lineage>
        <taxon>Bacteria</taxon>
        <taxon>Bacillati</taxon>
        <taxon>Bacillota</taxon>
        <taxon>Bacilli</taxon>
        <taxon>Bacillales</taxon>
        <taxon>Bacillaceae</taxon>
        <taxon>Saliterribacillus</taxon>
    </lineage>
</organism>
<accession>A0A368XBJ5</accession>
<evidence type="ECO:0000313" key="3">
    <source>
        <dbReference type="Proteomes" id="UP000252585"/>
    </source>
</evidence>
<dbReference type="InterPro" id="IPR010690">
    <property type="entry name" value="YqfD"/>
</dbReference>
<dbReference type="OrthoDB" id="1640349at2"/>
<name>A0A368XBJ5_9BACI</name>
<reference evidence="2 3" key="1">
    <citation type="submission" date="2018-07" db="EMBL/GenBank/DDBJ databases">
        <title>Genomic Encyclopedia of Type Strains, Phase IV (KMG-IV): sequencing the most valuable type-strain genomes for metagenomic binning, comparative biology and taxonomic classification.</title>
        <authorList>
            <person name="Goeker M."/>
        </authorList>
    </citation>
    <scope>NUCLEOTIDE SEQUENCE [LARGE SCALE GENOMIC DNA]</scope>
    <source>
        <strain evidence="2 3">DSM 27696</strain>
    </source>
</reference>
<dbReference type="NCBIfam" id="TIGR02876">
    <property type="entry name" value="spore_yqfD"/>
    <property type="match status" value="1"/>
</dbReference>
<dbReference type="Proteomes" id="UP000252585">
    <property type="component" value="Unassembled WGS sequence"/>
</dbReference>
<dbReference type="AlphaFoldDB" id="A0A368XBJ5"/>
<protein>
    <recommendedName>
        <fullName evidence="4">Stage IV sporulation protein</fullName>
    </recommendedName>
</protein>
<keyword evidence="1" id="KW-0812">Transmembrane</keyword>
<dbReference type="EMBL" id="QPJJ01000011">
    <property type="protein sequence ID" value="RCW65332.1"/>
    <property type="molecule type" value="Genomic_DNA"/>
</dbReference>
<gene>
    <name evidence="2" type="ORF">DFR57_11160</name>
</gene>
<dbReference type="RefSeq" id="WP_114353623.1">
    <property type="nucleotide sequence ID" value="NZ_QPJJ01000011.1"/>
</dbReference>
<dbReference type="Pfam" id="PF06898">
    <property type="entry name" value="YqfD"/>
    <property type="match status" value="1"/>
</dbReference>
<keyword evidence="1" id="KW-0472">Membrane</keyword>
<evidence type="ECO:0000256" key="1">
    <source>
        <dbReference type="SAM" id="Phobius"/>
    </source>
</evidence>